<dbReference type="GO" id="GO:0035861">
    <property type="term" value="C:site of double-strand break"/>
    <property type="evidence" value="ECO:0007669"/>
    <property type="project" value="TreeGrafter"/>
</dbReference>
<keyword evidence="4" id="KW-0227">DNA damage</keyword>
<evidence type="ECO:0000256" key="5">
    <source>
        <dbReference type="ARBA" id="ARBA00022771"/>
    </source>
</evidence>
<dbReference type="GO" id="GO:0005657">
    <property type="term" value="C:replication fork"/>
    <property type="evidence" value="ECO:0007669"/>
    <property type="project" value="UniProtKB-ARBA"/>
</dbReference>
<dbReference type="PROSITE" id="PS51907">
    <property type="entry name" value="ZF_UBZ3"/>
    <property type="match status" value="1"/>
</dbReference>
<evidence type="ECO:0000256" key="8">
    <source>
        <dbReference type="ARBA" id="ARBA00023242"/>
    </source>
</evidence>
<dbReference type="SUPFAM" id="SSF100879">
    <property type="entry name" value="Lesion bypass DNA polymerase (Y-family), little finger domain"/>
    <property type="match status" value="1"/>
</dbReference>
<keyword evidence="8" id="KW-0539">Nucleus</keyword>
<evidence type="ECO:0000256" key="3">
    <source>
        <dbReference type="ARBA" id="ARBA00022723"/>
    </source>
</evidence>
<dbReference type="Pfam" id="PF11799">
    <property type="entry name" value="IMS_C"/>
    <property type="match status" value="1"/>
</dbReference>
<dbReference type="Gene3D" id="3.30.70.270">
    <property type="match status" value="1"/>
</dbReference>
<keyword evidence="6" id="KW-0862">Zinc</keyword>
<evidence type="ECO:0000256" key="9">
    <source>
        <dbReference type="ARBA" id="ARBA00044975"/>
    </source>
</evidence>
<dbReference type="PANTHER" id="PTHR45873">
    <property type="entry name" value="DNA POLYMERASE ETA"/>
    <property type="match status" value="1"/>
</dbReference>
<dbReference type="PROSITE" id="PS00028">
    <property type="entry name" value="ZINC_FINGER_C2H2_1"/>
    <property type="match status" value="1"/>
</dbReference>
<keyword evidence="7" id="KW-0234">DNA repair</keyword>
<evidence type="ECO:0000256" key="1">
    <source>
        <dbReference type="ARBA" id="ARBA00004123"/>
    </source>
</evidence>
<dbReference type="PIRSF" id="PIRSF036603">
    <property type="entry name" value="DPol_eta"/>
    <property type="match status" value="1"/>
</dbReference>
<dbReference type="InterPro" id="IPR041298">
    <property type="entry name" value="UBZ3"/>
</dbReference>
<dbReference type="GO" id="GO:0007064">
    <property type="term" value="P:mitotic sister chromatid cohesion"/>
    <property type="evidence" value="ECO:0007669"/>
    <property type="project" value="UniProtKB-ARBA"/>
</dbReference>
<keyword evidence="2" id="KW-0808">Transferase</keyword>
<dbReference type="InterPro" id="IPR017961">
    <property type="entry name" value="DNA_pol_Y-fam_little_finger"/>
</dbReference>
<evidence type="ECO:0000313" key="13">
    <source>
        <dbReference type="Proteomes" id="UP000275772"/>
    </source>
</evidence>
<dbReference type="PROSITE" id="PS50173">
    <property type="entry name" value="UMUC"/>
    <property type="match status" value="1"/>
</dbReference>
<dbReference type="GO" id="GO:0003887">
    <property type="term" value="F:DNA-directed DNA polymerase activity"/>
    <property type="evidence" value="ECO:0007669"/>
    <property type="project" value="TreeGrafter"/>
</dbReference>
<dbReference type="VEuPathDB" id="FungiDB:BLGHR1_14348"/>
<dbReference type="Gene3D" id="1.10.150.20">
    <property type="entry name" value="5' to 3' exonuclease, C-terminal subdomain"/>
    <property type="match status" value="1"/>
</dbReference>
<dbReference type="Proteomes" id="UP000275772">
    <property type="component" value="Unassembled WGS sequence"/>
</dbReference>
<reference evidence="12 13" key="1">
    <citation type="submission" date="2017-11" db="EMBL/GenBank/DDBJ databases">
        <authorList>
            <person name="Kracher B."/>
        </authorList>
    </citation>
    <scope>NUCLEOTIDE SEQUENCE [LARGE SCALE GENOMIC DNA]</scope>
    <source>
        <strain evidence="12 13">RACE1</strain>
    </source>
</reference>
<dbReference type="Pfam" id="PF00817">
    <property type="entry name" value="IMS"/>
    <property type="match status" value="1"/>
</dbReference>
<evidence type="ECO:0000256" key="2">
    <source>
        <dbReference type="ARBA" id="ARBA00022679"/>
    </source>
</evidence>
<dbReference type="FunFam" id="3.40.1170.60:FF:000008">
    <property type="entry name" value="DNA polymerase eta subunit"/>
    <property type="match status" value="1"/>
</dbReference>
<keyword evidence="3" id="KW-0479">Metal-binding</keyword>
<evidence type="ECO:0000313" key="12">
    <source>
        <dbReference type="EMBL" id="SZF03554.1"/>
    </source>
</evidence>
<dbReference type="PANTHER" id="PTHR45873:SF1">
    <property type="entry name" value="DNA POLYMERASE ETA"/>
    <property type="match status" value="1"/>
</dbReference>
<dbReference type="FunFam" id="3.30.1490.100:FF:000009">
    <property type="entry name" value="DNA polymerase eta subunit"/>
    <property type="match status" value="1"/>
</dbReference>
<dbReference type="SUPFAM" id="SSF56672">
    <property type="entry name" value="DNA/RNA polymerases"/>
    <property type="match status" value="1"/>
</dbReference>
<dbReference type="FunFam" id="1.10.150.20:FF:000014">
    <property type="entry name" value="Polymerase (DNA directed), eta"/>
    <property type="match status" value="1"/>
</dbReference>
<feature type="domain" description="UmuC" evidence="10">
    <location>
        <begin position="44"/>
        <end position="306"/>
    </location>
</feature>
<evidence type="ECO:0000259" key="10">
    <source>
        <dbReference type="PROSITE" id="PS50173"/>
    </source>
</evidence>
<dbReference type="InterPro" id="IPR013087">
    <property type="entry name" value="Znf_C2H2_type"/>
</dbReference>
<name>A0A383UT62_BLUHO</name>
<evidence type="ECO:0000256" key="7">
    <source>
        <dbReference type="ARBA" id="ARBA00023204"/>
    </source>
</evidence>
<accession>A0A383UT62</accession>
<dbReference type="InterPro" id="IPR052230">
    <property type="entry name" value="DNA_polymerase_eta"/>
</dbReference>
<protein>
    <recommendedName>
        <fullName evidence="9">DNA polymerase eta</fullName>
    </recommendedName>
</protein>
<dbReference type="InterPro" id="IPR043128">
    <property type="entry name" value="Rev_trsase/Diguanyl_cyclase"/>
</dbReference>
<comment type="subcellular location">
    <subcellularLocation>
        <location evidence="1">Nucleus</location>
    </subcellularLocation>
</comment>
<dbReference type="GO" id="GO:0005634">
    <property type="term" value="C:nucleus"/>
    <property type="evidence" value="ECO:0007669"/>
    <property type="project" value="UniProtKB-SubCell"/>
</dbReference>
<keyword evidence="5" id="KW-0863">Zinc-finger</keyword>
<dbReference type="InterPro" id="IPR043502">
    <property type="entry name" value="DNA/RNA_pol_sf"/>
</dbReference>
<organism evidence="12 13">
    <name type="scientific">Blumeria hordei</name>
    <name type="common">Barley powdery mildew</name>
    <name type="synonym">Blumeria graminis f. sp. hordei</name>
    <dbReference type="NCBI Taxonomy" id="2867405"/>
    <lineage>
        <taxon>Eukaryota</taxon>
        <taxon>Fungi</taxon>
        <taxon>Dikarya</taxon>
        <taxon>Ascomycota</taxon>
        <taxon>Pezizomycotina</taxon>
        <taxon>Leotiomycetes</taxon>
        <taxon>Erysiphales</taxon>
        <taxon>Erysiphaceae</taxon>
        <taxon>Blumeria</taxon>
    </lineage>
</organism>
<dbReference type="EMBL" id="UNSH01000051">
    <property type="protein sequence ID" value="SZF03554.1"/>
    <property type="molecule type" value="Genomic_DNA"/>
</dbReference>
<evidence type="ECO:0000256" key="4">
    <source>
        <dbReference type="ARBA" id="ARBA00022763"/>
    </source>
</evidence>
<sequence length="664" mass="75418">MSSPSSSGFNSPPASGMRRQKSRYTYRHLGQLALFTPNCPLRVIAHVDLDAFYAQCEMVRLNVPENQPLAVQQWQGLIAINYPARKFGLNRHITITEAKKLCPELITQHVATWKEGEESWAYHDEAFKNMATHKVSLDPYRLESRRIVACIKESLPEEFQRIERASIDEVFLDLSALVHMKLLERYPNLSEPPPYDDPTEFLPHPPRNILDWAADALVDLDSKETEEDYPDWDDIAIVIGSEIVRNIRANILEKLRYTCSAGIAQNKMLAKLGSAHKKPNQQTIIRSRAVKHFLSNFNFTQIRGLGGKLGEKIIQEFATEKVDHLFSISHHKLKQALGDETGTWVYQIIRGQDYSEVSSRTQIKSMLSAKSFRPSITTYEQAHSWLRIFAADLYSRLVEEGVLENRRRPKTIHLHHKNGAQTKSRSGLIPLGRKIKENEIFELARSLLDQMNQDGQAWPCSNLSLSVGGFENGVTGNMGIGNFLIKSNDIKTMHMDGPNAPDSSVERLDKRRRLDNTTGIHRYFHKDAYSQNLDIGLGAQRLSVDKLEHRESSLSIAALSHFQSRQDSIEVRIVEPPHQGDCDFLCTRCHMNLGCADALQNHSDWHLAKDLQDKESQRISLINHPVKNSCERVSSAHMLNEGKGKSKKVQSRLQFGRQDINGPV</sequence>
<dbReference type="GO" id="GO:0003684">
    <property type="term" value="F:damaged DNA binding"/>
    <property type="evidence" value="ECO:0007669"/>
    <property type="project" value="InterPro"/>
</dbReference>
<dbReference type="GO" id="GO:0042276">
    <property type="term" value="P:error-prone translesion synthesis"/>
    <property type="evidence" value="ECO:0007669"/>
    <property type="project" value="TreeGrafter"/>
</dbReference>
<proteinExistence type="predicted"/>
<dbReference type="GO" id="GO:0006281">
    <property type="term" value="P:DNA repair"/>
    <property type="evidence" value="ECO:0007669"/>
    <property type="project" value="UniProtKB-KW"/>
</dbReference>
<dbReference type="GO" id="GO:0070987">
    <property type="term" value="P:error-free translesion synthesis"/>
    <property type="evidence" value="ECO:0007669"/>
    <property type="project" value="UniProtKB-ARBA"/>
</dbReference>
<dbReference type="AlphaFoldDB" id="A0A383UT62"/>
<dbReference type="GO" id="GO:0008270">
    <property type="term" value="F:zinc ion binding"/>
    <property type="evidence" value="ECO:0007669"/>
    <property type="project" value="UniProtKB-KW"/>
</dbReference>
<dbReference type="Pfam" id="PF18439">
    <property type="entry name" value="zf_UBZ"/>
    <property type="match status" value="1"/>
</dbReference>
<evidence type="ECO:0000256" key="6">
    <source>
        <dbReference type="ARBA" id="ARBA00022833"/>
    </source>
</evidence>
<gene>
    <name evidence="12" type="ORF">BLGHR1_14348</name>
</gene>
<dbReference type="InterPro" id="IPR036775">
    <property type="entry name" value="DNA_pol_Y-fam_lit_finger_sf"/>
</dbReference>
<feature type="domain" description="UBZ3-type" evidence="11">
    <location>
        <begin position="579"/>
        <end position="614"/>
    </location>
</feature>
<dbReference type="GO" id="GO:0009314">
    <property type="term" value="P:response to radiation"/>
    <property type="evidence" value="ECO:0007669"/>
    <property type="project" value="TreeGrafter"/>
</dbReference>
<evidence type="ECO:0000259" key="11">
    <source>
        <dbReference type="PROSITE" id="PS51907"/>
    </source>
</evidence>
<dbReference type="Gene3D" id="3.30.1490.100">
    <property type="entry name" value="DNA polymerase, Y-family, little finger domain"/>
    <property type="match status" value="1"/>
</dbReference>
<dbReference type="Pfam" id="PF21704">
    <property type="entry name" value="POLH-Rev1_HhH"/>
    <property type="match status" value="1"/>
</dbReference>
<dbReference type="Gene3D" id="3.40.1170.60">
    <property type="match status" value="1"/>
</dbReference>
<dbReference type="InterPro" id="IPR001126">
    <property type="entry name" value="UmuC"/>
</dbReference>